<dbReference type="SUPFAM" id="SSF54909">
    <property type="entry name" value="Dimeric alpha+beta barrel"/>
    <property type="match status" value="1"/>
</dbReference>
<proteinExistence type="inferred from homology"/>
<protein>
    <recommendedName>
        <fullName evidence="2">YCII-related domain-containing protein</fullName>
    </recommendedName>
</protein>
<evidence type="ECO:0000313" key="4">
    <source>
        <dbReference type="Proteomes" id="UP000077519"/>
    </source>
</evidence>
<gene>
    <name evidence="3" type="ORF">A3K89_08655</name>
</gene>
<dbReference type="AlphaFoldDB" id="A0A177YBE3"/>
<name>A0A177YBE3_9NOCA</name>
<dbReference type="Gene3D" id="3.30.70.1060">
    <property type="entry name" value="Dimeric alpha+beta barrel"/>
    <property type="match status" value="1"/>
</dbReference>
<evidence type="ECO:0000256" key="1">
    <source>
        <dbReference type="ARBA" id="ARBA00007689"/>
    </source>
</evidence>
<evidence type="ECO:0000259" key="2">
    <source>
        <dbReference type="Pfam" id="PF03795"/>
    </source>
</evidence>
<comment type="caution">
    <text evidence="3">The sequence shown here is derived from an EMBL/GenBank/DDBJ whole genome shotgun (WGS) entry which is preliminary data.</text>
</comment>
<dbReference type="Pfam" id="PF03795">
    <property type="entry name" value="YCII"/>
    <property type="match status" value="1"/>
</dbReference>
<organism evidence="3 4">
    <name type="scientific">Rhodococcoides kyotonense</name>
    <dbReference type="NCBI Taxonomy" id="398843"/>
    <lineage>
        <taxon>Bacteria</taxon>
        <taxon>Bacillati</taxon>
        <taxon>Actinomycetota</taxon>
        <taxon>Actinomycetes</taxon>
        <taxon>Mycobacteriales</taxon>
        <taxon>Nocardiaceae</taxon>
        <taxon>Rhodococcoides</taxon>
    </lineage>
</organism>
<dbReference type="PANTHER" id="PTHR37828:SF1">
    <property type="entry name" value="YCII-RELATED DOMAIN-CONTAINING PROTEIN"/>
    <property type="match status" value="1"/>
</dbReference>
<keyword evidence="4" id="KW-1185">Reference proteome</keyword>
<comment type="similarity">
    <text evidence="1">Belongs to the YciI family.</text>
</comment>
<reference evidence="3 4" key="1">
    <citation type="submission" date="2016-03" db="EMBL/GenBank/DDBJ databases">
        <title>Genome sequence of Rhodococcus kyotonensis KB10.</title>
        <authorList>
            <person name="Jeong H."/>
            <person name="Hong C.E."/>
            <person name="Jo S.H."/>
            <person name="Park J.M."/>
        </authorList>
    </citation>
    <scope>NUCLEOTIDE SEQUENCE [LARGE SCALE GENOMIC DNA]</scope>
    <source>
        <strain evidence="3 4">KB10</strain>
    </source>
</reference>
<dbReference type="InterPro" id="IPR011008">
    <property type="entry name" value="Dimeric_a/b-barrel"/>
</dbReference>
<accession>A0A177YBE3</accession>
<dbReference type="InterPro" id="IPR005545">
    <property type="entry name" value="YCII"/>
</dbReference>
<dbReference type="Proteomes" id="UP000077519">
    <property type="component" value="Unassembled WGS sequence"/>
</dbReference>
<dbReference type="EMBL" id="LVHI01000023">
    <property type="protein sequence ID" value="OAK52827.1"/>
    <property type="molecule type" value="Genomic_DNA"/>
</dbReference>
<sequence length="93" mass="10248">MALFSVVYTYSPSTTDGRDTHRATHREWLRDLLEKKTLVSSGPFADGSGALIIVEGTDRESVVELFAQDPFQVENLVEASVVTEWTPVMGAFA</sequence>
<dbReference type="RefSeq" id="WP_068428865.1">
    <property type="nucleotide sequence ID" value="NZ_LVHI01000023.1"/>
</dbReference>
<dbReference type="PANTHER" id="PTHR37828">
    <property type="entry name" value="GSR2449 PROTEIN"/>
    <property type="match status" value="1"/>
</dbReference>
<feature type="domain" description="YCII-related" evidence="2">
    <location>
        <begin position="4"/>
        <end position="86"/>
    </location>
</feature>
<evidence type="ECO:0000313" key="3">
    <source>
        <dbReference type="EMBL" id="OAK52827.1"/>
    </source>
</evidence>